<sequence>MFDVKEKIAHILHNRRSELPEIERQILRWENLKQQLSGLDSSITTLCQQEASGSPPLEALKTLRFSPLYEDISTTLASLNLLKARFSRSTLNIGVSGRARVGKSTLLQSIAGLTDEQIPTGSGLPVTAVRSRIFHSAHKRATLILHSYETFRRDVLQPYHAALDLPEAPQTVEQFSSYQYPRTNSELSEAKQQESTAIPVLRRLKEMQAALPSYREYLTGAEKIVDLEALRQFVAYPTAEAEKQAYQSGQAAARPYLAVRDVQIECPFPYAQVSQLGIVDLPGLGELAANAEEHHLEGLQNDVDLVMLVKRPIEGMAYWGKEDGAATNLLDKARGFIQERRDFVYLVINTGGVDDAKIDALRGDILRNVNDGQENKHFRVLETDTSDEKKVYDTALEPVLIHLAERLPIMDKQVRDGTIALSSSITQRVQQVLTDIETALTAGKSSLMSTSEQEALDEKVELLHRELSYEMRKEVEILKEQARKDFGPDYQDYADSVKKAYERACHWIDDGFGEGAEKWCSDAAMQFSVGRGSAGFCEEKCNHIRVEVRNIFSGINQHFDRALDSLWILLADNLLNKKLGNLLSGYKGRDALVKFGELMATADEPCININKAVNDLLSLRLDYSNHIYPSVRPVLDGLDHMMYDPETQQDVLRFGVYRTEEQTPILLQEMSDLTHKVVSQLRNAMLDKAAITALAVHAAAEQFEDALIRSETSVKEFRRMARCYRDDIWPDHFAGIAAASARVRAVKIAMKAVRETLAA</sequence>
<name>A0ABS5E931_9PROT</name>
<dbReference type="Proteomes" id="UP000677812">
    <property type="component" value="Unassembled WGS sequence"/>
</dbReference>
<dbReference type="SUPFAM" id="SSF52540">
    <property type="entry name" value="P-loop containing nucleoside triphosphate hydrolases"/>
    <property type="match status" value="1"/>
</dbReference>
<reference evidence="1 2" key="1">
    <citation type="submission" date="2021-04" db="EMBL/GenBank/DDBJ databases">
        <title>The complete genome sequence of Neokomagataea sp. TBRC 2177.</title>
        <authorList>
            <person name="Charoenyingcharoen P."/>
            <person name="Yukphan P."/>
        </authorList>
    </citation>
    <scope>NUCLEOTIDE SEQUENCE [LARGE SCALE GENOMIC DNA]</scope>
    <source>
        <strain evidence="1 2">TBRC 2177</strain>
    </source>
</reference>
<gene>
    <name evidence="1" type="ORF">KB213_10145</name>
</gene>
<dbReference type="EMBL" id="JAGRQH010000008">
    <property type="protein sequence ID" value="MBR0560411.1"/>
    <property type="molecule type" value="Genomic_DNA"/>
</dbReference>
<evidence type="ECO:0008006" key="3">
    <source>
        <dbReference type="Google" id="ProtNLM"/>
    </source>
</evidence>
<comment type="caution">
    <text evidence="1">The sequence shown here is derived from an EMBL/GenBank/DDBJ whole genome shotgun (WGS) entry which is preliminary data.</text>
</comment>
<proteinExistence type="predicted"/>
<dbReference type="InterPro" id="IPR027417">
    <property type="entry name" value="P-loop_NTPase"/>
</dbReference>
<evidence type="ECO:0000313" key="1">
    <source>
        <dbReference type="EMBL" id="MBR0560411.1"/>
    </source>
</evidence>
<keyword evidence="2" id="KW-1185">Reference proteome</keyword>
<evidence type="ECO:0000313" key="2">
    <source>
        <dbReference type="Proteomes" id="UP000677812"/>
    </source>
</evidence>
<dbReference type="RefSeq" id="WP_211682788.1">
    <property type="nucleotide sequence ID" value="NZ_JAGRQH010000008.1"/>
</dbReference>
<protein>
    <recommendedName>
        <fullName evidence="3">Dynamin family protein</fullName>
    </recommendedName>
</protein>
<accession>A0ABS5E931</accession>
<organism evidence="1 2">
    <name type="scientific">Neokomagataea anthophila</name>
    <dbReference type="NCBI Taxonomy" id="2826925"/>
    <lineage>
        <taxon>Bacteria</taxon>
        <taxon>Pseudomonadati</taxon>
        <taxon>Pseudomonadota</taxon>
        <taxon>Alphaproteobacteria</taxon>
        <taxon>Acetobacterales</taxon>
        <taxon>Acetobacteraceae</taxon>
        <taxon>Neokomagataea</taxon>
    </lineage>
</organism>